<dbReference type="EMBL" id="MHSR01000005">
    <property type="protein sequence ID" value="OHA47266.1"/>
    <property type="molecule type" value="Genomic_DNA"/>
</dbReference>
<evidence type="ECO:0000313" key="3">
    <source>
        <dbReference type="Proteomes" id="UP000178869"/>
    </source>
</evidence>
<evidence type="ECO:0000256" key="1">
    <source>
        <dbReference type="SAM" id="Phobius"/>
    </source>
</evidence>
<feature type="transmembrane region" description="Helical" evidence="1">
    <location>
        <begin position="6"/>
        <end position="26"/>
    </location>
</feature>
<reference evidence="2 3" key="1">
    <citation type="journal article" date="2016" name="Nat. Commun.">
        <title>Thousands of microbial genomes shed light on interconnected biogeochemical processes in an aquifer system.</title>
        <authorList>
            <person name="Anantharaman K."/>
            <person name="Brown C.T."/>
            <person name="Hug L.A."/>
            <person name="Sharon I."/>
            <person name="Castelle C.J."/>
            <person name="Probst A.J."/>
            <person name="Thomas B.C."/>
            <person name="Singh A."/>
            <person name="Wilkins M.J."/>
            <person name="Karaoz U."/>
            <person name="Brodie E.L."/>
            <person name="Williams K.H."/>
            <person name="Hubbard S.S."/>
            <person name="Banfield J.F."/>
        </authorList>
    </citation>
    <scope>NUCLEOTIDE SEQUENCE [LARGE SCALE GENOMIC DNA]</scope>
</reference>
<organism evidence="2 3">
    <name type="scientific">Candidatus Terrybacteria bacterium RIFCSPHIGHO2_01_FULL_43_35</name>
    <dbReference type="NCBI Taxonomy" id="1802361"/>
    <lineage>
        <taxon>Bacteria</taxon>
        <taxon>Candidatus Terryibacteriota</taxon>
    </lineage>
</organism>
<proteinExistence type="predicted"/>
<gene>
    <name evidence="2" type="ORF">A2828_00140</name>
</gene>
<accession>A0A1G2PFY6</accession>
<comment type="caution">
    <text evidence="2">The sequence shown here is derived from an EMBL/GenBank/DDBJ whole genome shotgun (WGS) entry which is preliminary data.</text>
</comment>
<sequence length="120" mass="13404">MKQFSFIRILIIIAVIGIIATAGYLYPNHGVSLSEEFTLHKNEAVVIADTGLEVKITEFYNSPCPSGAQCIWSGIGIGFEYRFKSQVQKGVDLLQAFGYQITVIKTDYETYATLIVKKME</sequence>
<name>A0A1G2PFY6_9BACT</name>
<evidence type="ECO:0000313" key="2">
    <source>
        <dbReference type="EMBL" id="OHA47266.1"/>
    </source>
</evidence>
<dbReference type="AlphaFoldDB" id="A0A1G2PFY6"/>
<protein>
    <submittedName>
        <fullName evidence="2">Uncharacterized protein</fullName>
    </submittedName>
</protein>
<keyword evidence="1" id="KW-1133">Transmembrane helix</keyword>
<keyword evidence="1" id="KW-0812">Transmembrane</keyword>
<keyword evidence="1" id="KW-0472">Membrane</keyword>
<dbReference type="Proteomes" id="UP000178869">
    <property type="component" value="Unassembled WGS sequence"/>
</dbReference>